<comment type="caution">
    <text evidence="1">The sequence shown here is derived from an EMBL/GenBank/DDBJ whole genome shotgun (WGS) entry which is preliminary data.</text>
</comment>
<evidence type="ECO:0000313" key="2">
    <source>
        <dbReference type="Proteomes" id="UP000827872"/>
    </source>
</evidence>
<gene>
    <name evidence="1" type="ORF">K3G42_009738</name>
</gene>
<dbReference type="EMBL" id="CM037630">
    <property type="protein sequence ID" value="KAH7987697.1"/>
    <property type="molecule type" value="Genomic_DNA"/>
</dbReference>
<protein>
    <submittedName>
        <fullName evidence="1">Uncharacterized protein</fullName>
    </submittedName>
</protein>
<reference evidence="1" key="1">
    <citation type="submission" date="2021-08" db="EMBL/GenBank/DDBJ databases">
        <title>The first chromosome-level gecko genome reveals the dynamic sex chromosomes of Neotropical dwarf geckos (Sphaerodactylidae: Sphaerodactylus).</title>
        <authorList>
            <person name="Pinto B.J."/>
            <person name="Keating S.E."/>
            <person name="Gamble T."/>
        </authorList>
    </citation>
    <scope>NUCLEOTIDE SEQUENCE</scope>
    <source>
        <strain evidence="1">TG3544</strain>
    </source>
</reference>
<organism evidence="1 2">
    <name type="scientific">Sphaerodactylus townsendi</name>
    <dbReference type="NCBI Taxonomy" id="933632"/>
    <lineage>
        <taxon>Eukaryota</taxon>
        <taxon>Metazoa</taxon>
        <taxon>Chordata</taxon>
        <taxon>Craniata</taxon>
        <taxon>Vertebrata</taxon>
        <taxon>Euteleostomi</taxon>
        <taxon>Lepidosauria</taxon>
        <taxon>Squamata</taxon>
        <taxon>Bifurcata</taxon>
        <taxon>Gekkota</taxon>
        <taxon>Sphaerodactylidae</taxon>
        <taxon>Sphaerodactylus</taxon>
    </lineage>
</organism>
<sequence length="112" mass="12353">METHKETRSKARSCPETVSAQKTCAILQKGHYRFFGEKPAPTPPKKIPFQQKGHELRVGLPHMGLEIPGDFGSAGVGFLQGTASVDLTSKAAIFSMFWNVLLYLSNPLMLFC</sequence>
<proteinExistence type="predicted"/>
<accession>A0ACB8E6F0</accession>
<evidence type="ECO:0000313" key="1">
    <source>
        <dbReference type="EMBL" id="KAH7987697.1"/>
    </source>
</evidence>
<keyword evidence="2" id="KW-1185">Reference proteome</keyword>
<dbReference type="Proteomes" id="UP000827872">
    <property type="component" value="Linkage Group LG17"/>
</dbReference>
<name>A0ACB8E6F0_9SAUR</name>